<feature type="domain" description="N-acetyltransferase" evidence="1">
    <location>
        <begin position="73"/>
        <end position="212"/>
    </location>
</feature>
<dbReference type="SUPFAM" id="SSF55729">
    <property type="entry name" value="Acyl-CoA N-acyltransferases (Nat)"/>
    <property type="match status" value="1"/>
</dbReference>
<evidence type="ECO:0000313" key="3">
    <source>
        <dbReference type="Proteomes" id="UP000799764"/>
    </source>
</evidence>
<comment type="caution">
    <text evidence="2">The sequence shown here is derived from an EMBL/GenBank/DDBJ whole genome shotgun (WGS) entry which is preliminary data.</text>
</comment>
<dbReference type="InterPro" id="IPR051531">
    <property type="entry name" value="N-acetyltransferase"/>
</dbReference>
<dbReference type="PANTHER" id="PTHR43792:SF16">
    <property type="entry name" value="N-ACETYLTRANSFERASE DOMAIN-CONTAINING PROTEIN"/>
    <property type="match status" value="1"/>
</dbReference>
<name>A0A9P4PV85_9PLEO</name>
<dbReference type="OrthoDB" id="630895at2759"/>
<dbReference type="Proteomes" id="UP000799764">
    <property type="component" value="Unassembled WGS sequence"/>
</dbReference>
<protein>
    <recommendedName>
        <fullName evidence="1">N-acetyltransferase domain-containing protein</fullName>
    </recommendedName>
</protein>
<dbReference type="EMBL" id="MU001494">
    <property type="protein sequence ID" value="KAF2449938.1"/>
    <property type="molecule type" value="Genomic_DNA"/>
</dbReference>
<dbReference type="PANTHER" id="PTHR43792">
    <property type="entry name" value="GNAT FAMILY, PUTATIVE (AFU_ORTHOLOGUE AFUA_3G00765)-RELATED-RELATED"/>
    <property type="match status" value="1"/>
</dbReference>
<reference evidence="2" key="1">
    <citation type="journal article" date="2020" name="Stud. Mycol.">
        <title>101 Dothideomycetes genomes: a test case for predicting lifestyles and emergence of pathogens.</title>
        <authorList>
            <person name="Haridas S."/>
            <person name="Albert R."/>
            <person name="Binder M."/>
            <person name="Bloem J."/>
            <person name="Labutti K."/>
            <person name="Salamov A."/>
            <person name="Andreopoulos B."/>
            <person name="Baker S."/>
            <person name="Barry K."/>
            <person name="Bills G."/>
            <person name="Bluhm B."/>
            <person name="Cannon C."/>
            <person name="Castanera R."/>
            <person name="Culley D."/>
            <person name="Daum C."/>
            <person name="Ezra D."/>
            <person name="Gonzalez J."/>
            <person name="Henrissat B."/>
            <person name="Kuo A."/>
            <person name="Liang C."/>
            <person name="Lipzen A."/>
            <person name="Lutzoni F."/>
            <person name="Magnuson J."/>
            <person name="Mondo S."/>
            <person name="Nolan M."/>
            <person name="Ohm R."/>
            <person name="Pangilinan J."/>
            <person name="Park H.-J."/>
            <person name="Ramirez L."/>
            <person name="Alfaro M."/>
            <person name="Sun H."/>
            <person name="Tritt A."/>
            <person name="Yoshinaga Y."/>
            <person name="Zwiers L.-H."/>
            <person name="Turgeon B."/>
            <person name="Goodwin S."/>
            <person name="Spatafora J."/>
            <person name="Crous P."/>
            <person name="Grigoriev I."/>
        </authorList>
    </citation>
    <scope>NUCLEOTIDE SEQUENCE</scope>
    <source>
        <strain evidence="2">CBS 690.94</strain>
    </source>
</reference>
<evidence type="ECO:0000259" key="1">
    <source>
        <dbReference type="PROSITE" id="PS51186"/>
    </source>
</evidence>
<dbReference type="InterPro" id="IPR016181">
    <property type="entry name" value="Acyl_CoA_acyltransferase"/>
</dbReference>
<dbReference type="InterPro" id="IPR000182">
    <property type="entry name" value="GNAT_dom"/>
</dbReference>
<dbReference type="AlphaFoldDB" id="A0A9P4PV85"/>
<organism evidence="2 3">
    <name type="scientific">Karstenula rhodostoma CBS 690.94</name>
    <dbReference type="NCBI Taxonomy" id="1392251"/>
    <lineage>
        <taxon>Eukaryota</taxon>
        <taxon>Fungi</taxon>
        <taxon>Dikarya</taxon>
        <taxon>Ascomycota</taxon>
        <taxon>Pezizomycotina</taxon>
        <taxon>Dothideomycetes</taxon>
        <taxon>Pleosporomycetidae</taxon>
        <taxon>Pleosporales</taxon>
        <taxon>Massarineae</taxon>
        <taxon>Didymosphaeriaceae</taxon>
        <taxon>Karstenula</taxon>
    </lineage>
</organism>
<sequence length="238" mass="26376">MPRSLVKAPQHSPDTNPHRTVRELAAMLDFSFYITTPRLAITYFNPSKESHIALTLELYKDYTTVDENGNTKPTIPDRAAAIDMMETRSTQIETSGYGRYCVSVLPPAESHEDTAKRVENATPVGLVGLNLRGPDTPQLPDIGFNLLPAARGKGYAAEAVKGLSDYYDREKGVTELLGYCDDDNEASMKVLRRAGFELLGERNIRALQSPGQVSKGKHPLKLLVWVRGLKKDPKEYGL</sequence>
<dbReference type="Pfam" id="PF13302">
    <property type="entry name" value="Acetyltransf_3"/>
    <property type="match status" value="1"/>
</dbReference>
<accession>A0A9P4PV85</accession>
<gene>
    <name evidence="2" type="ORF">P171DRAFT_428058</name>
</gene>
<dbReference type="Gene3D" id="3.40.630.30">
    <property type="match status" value="1"/>
</dbReference>
<evidence type="ECO:0000313" key="2">
    <source>
        <dbReference type="EMBL" id="KAF2449938.1"/>
    </source>
</evidence>
<keyword evidence="3" id="KW-1185">Reference proteome</keyword>
<proteinExistence type="predicted"/>
<dbReference type="GO" id="GO:0016747">
    <property type="term" value="F:acyltransferase activity, transferring groups other than amino-acyl groups"/>
    <property type="evidence" value="ECO:0007669"/>
    <property type="project" value="InterPro"/>
</dbReference>
<dbReference type="PROSITE" id="PS51186">
    <property type="entry name" value="GNAT"/>
    <property type="match status" value="1"/>
</dbReference>